<comment type="caution">
    <text evidence="1">The sequence shown here is derived from an EMBL/GenBank/DDBJ whole genome shotgun (WGS) entry which is preliminary data.</text>
</comment>
<sequence length="86" mass="8664">MTKTQRMVGIFLSAALVAGAVGYGSRQITGVGFFPSLFSPFGPFGPLGYFSGRSSGYYSGVNSGVSSGTAGGVKNPAADMSSQIPT</sequence>
<evidence type="ECO:0000313" key="1">
    <source>
        <dbReference type="EMBL" id="MPN56128.1"/>
    </source>
</evidence>
<dbReference type="EMBL" id="VSSQ01126135">
    <property type="protein sequence ID" value="MPN56128.1"/>
    <property type="molecule type" value="Genomic_DNA"/>
</dbReference>
<proteinExistence type="predicted"/>
<protein>
    <submittedName>
        <fullName evidence="1">Uncharacterized protein</fullName>
    </submittedName>
</protein>
<name>A0A645IXJ0_9ZZZZ</name>
<organism evidence="1">
    <name type="scientific">bioreactor metagenome</name>
    <dbReference type="NCBI Taxonomy" id="1076179"/>
    <lineage>
        <taxon>unclassified sequences</taxon>
        <taxon>metagenomes</taxon>
        <taxon>ecological metagenomes</taxon>
    </lineage>
</organism>
<gene>
    <name evidence="1" type="ORF">SDC9_203814</name>
</gene>
<reference evidence="1" key="1">
    <citation type="submission" date="2019-08" db="EMBL/GenBank/DDBJ databases">
        <authorList>
            <person name="Kucharzyk K."/>
            <person name="Murdoch R.W."/>
            <person name="Higgins S."/>
            <person name="Loffler F."/>
        </authorList>
    </citation>
    <scope>NUCLEOTIDE SEQUENCE</scope>
</reference>
<dbReference type="AlphaFoldDB" id="A0A645IXJ0"/>
<accession>A0A645IXJ0</accession>